<feature type="transmembrane region" description="Helical" evidence="1">
    <location>
        <begin position="6"/>
        <end position="30"/>
    </location>
</feature>
<keyword evidence="1" id="KW-0472">Membrane</keyword>
<dbReference type="RefSeq" id="WP_261693218.1">
    <property type="nucleotide sequence ID" value="NZ_CP104694.1"/>
</dbReference>
<proteinExistence type="predicted"/>
<keyword evidence="1" id="KW-1133">Transmembrane helix</keyword>
<evidence type="ECO:0000259" key="2">
    <source>
        <dbReference type="Pfam" id="PF00578"/>
    </source>
</evidence>
<protein>
    <submittedName>
        <fullName evidence="3">Peroxiredoxin family protein</fullName>
    </submittedName>
</protein>
<gene>
    <name evidence="3" type="ORF">N4264_15915</name>
</gene>
<feature type="domain" description="Alkyl hydroperoxide reductase subunit C/ Thiol specific antioxidant" evidence="2">
    <location>
        <begin position="44"/>
        <end position="151"/>
    </location>
</feature>
<dbReference type="Gene3D" id="3.40.30.10">
    <property type="entry name" value="Glutaredoxin"/>
    <property type="match status" value="1"/>
</dbReference>
<sequence>MVIEFVVAILTVVVAFLVFLVLRLAAVIAAQEYLRSPTRLPEGTSLPSFSGRWLSNGRAVSSSALAGQSAVLLFLSPECDDCRMRVRQLTQLYPAIRNAGVALWIVSANSRKRMTAFLHGTPLLDHVVLVSASARRALNPRNAAPFYLFADHRQTVLASDFIGDENWLSFVGQVQQEDVETAPVAMAG</sequence>
<evidence type="ECO:0000256" key="1">
    <source>
        <dbReference type="SAM" id="Phobius"/>
    </source>
</evidence>
<dbReference type="Pfam" id="PF00578">
    <property type="entry name" value="AhpC-TSA"/>
    <property type="match status" value="1"/>
</dbReference>
<evidence type="ECO:0000313" key="3">
    <source>
        <dbReference type="EMBL" id="UXI66234.1"/>
    </source>
</evidence>
<reference evidence="3" key="1">
    <citation type="submission" date="2022-09" db="EMBL/GenBank/DDBJ databases">
        <title>Tahibacter sp. nov., isolated from a fresh water.</title>
        <authorList>
            <person name="Baek J.H."/>
            <person name="Lee J.K."/>
            <person name="Kim J.M."/>
            <person name="Jeon C.O."/>
        </authorList>
    </citation>
    <scope>NUCLEOTIDE SEQUENCE</scope>
    <source>
        <strain evidence="3">W38</strain>
    </source>
</reference>
<dbReference type="InterPro" id="IPR036249">
    <property type="entry name" value="Thioredoxin-like_sf"/>
</dbReference>
<keyword evidence="4" id="KW-1185">Reference proteome</keyword>
<dbReference type="InterPro" id="IPR000866">
    <property type="entry name" value="AhpC/TSA"/>
</dbReference>
<dbReference type="SUPFAM" id="SSF52833">
    <property type="entry name" value="Thioredoxin-like"/>
    <property type="match status" value="1"/>
</dbReference>
<keyword evidence="1" id="KW-0812">Transmembrane</keyword>
<organism evidence="3 4">
    <name type="scientific">Tahibacter amnicola</name>
    <dbReference type="NCBI Taxonomy" id="2976241"/>
    <lineage>
        <taxon>Bacteria</taxon>
        <taxon>Pseudomonadati</taxon>
        <taxon>Pseudomonadota</taxon>
        <taxon>Gammaproteobacteria</taxon>
        <taxon>Lysobacterales</taxon>
        <taxon>Rhodanobacteraceae</taxon>
        <taxon>Tahibacter</taxon>
    </lineage>
</organism>
<evidence type="ECO:0000313" key="4">
    <source>
        <dbReference type="Proteomes" id="UP001064632"/>
    </source>
</evidence>
<dbReference type="Proteomes" id="UP001064632">
    <property type="component" value="Chromosome"/>
</dbReference>
<accession>A0ABY6B985</accession>
<name>A0ABY6B985_9GAMM</name>
<dbReference type="EMBL" id="CP104694">
    <property type="protein sequence ID" value="UXI66234.1"/>
    <property type="molecule type" value="Genomic_DNA"/>
</dbReference>